<proteinExistence type="predicted"/>
<sequence length="157" mass="17745">MSSFFTPTSTSIIAQQPLPRGLQIKSSSDKCYVIDEVLSEQPAAGKIWRVYHATHEGKQFVLKDIIPGDFNYIDSLQKRVEHSPYVRTAVDSIPERHMFVFPYLDEGLLHVDTVALSYVARKAIIRDALRGLADLHDEQIIHTGQCLPCKFVAYVLT</sequence>
<name>A0ACC2I1S5_9PEZI</name>
<dbReference type="Proteomes" id="UP001153334">
    <property type="component" value="Unassembled WGS sequence"/>
</dbReference>
<accession>A0ACC2I1S5</accession>
<evidence type="ECO:0000313" key="2">
    <source>
        <dbReference type="Proteomes" id="UP001153334"/>
    </source>
</evidence>
<comment type="caution">
    <text evidence="1">The sequence shown here is derived from an EMBL/GenBank/DDBJ whole genome shotgun (WGS) entry which is preliminary data.</text>
</comment>
<reference evidence="1" key="1">
    <citation type="submission" date="2022-11" db="EMBL/GenBank/DDBJ databases">
        <title>Genome Sequence of Nemania bipapillata.</title>
        <authorList>
            <person name="Buettner E."/>
        </authorList>
    </citation>
    <scope>NUCLEOTIDE SEQUENCE</scope>
    <source>
        <strain evidence="1">CP14</strain>
    </source>
</reference>
<keyword evidence="2" id="KW-1185">Reference proteome</keyword>
<dbReference type="EMBL" id="JAPESX010002149">
    <property type="protein sequence ID" value="KAJ8109110.1"/>
    <property type="molecule type" value="Genomic_DNA"/>
</dbReference>
<evidence type="ECO:0000313" key="1">
    <source>
        <dbReference type="EMBL" id="KAJ8109110.1"/>
    </source>
</evidence>
<protein>
    <submittedName>
        <fullName evidence="1">Uncharacterized protein</fullName>
    </submittedName>
</protein>
<organism evidence="1 2">
    <name type="scientific">Nemania bipapillata</name>
    <dbReference type="NCBI Taxonomy" id="110536"/>
    <lineage>
        <taxon>Eukaryota</taxon>
        <taxon>Fungi</taxon>
        <taxon>Dikarya</taxon>
        <taxon>Ascomycota</taxon>
        <taxon>Pezizomycotina</taxon>
        <taxon>Sordariomycetes</taxon>
        <taxon>Xylariomycetidae</taxon>
        <taxon>Xylariales</taxon>
        <taxon>Xylariaceae</taxon>
        <taxon>Nemania</taxon>
    </lineage>
</organism>
<gene>
    <name evidence="1" type="ORF">ONZ43_g6229</name>
</gene>